<reference evidence="21 22" key="2">
    <citation type="submission" date="2017-12" db="EMBL/GenBank/DDBJ databases">
        <title>Revising the taxonomy of the Acinetobacter lwoffii group: the description of Acinetobacter pseudolwoffii sp. nov. and emended description of Acinetobacter lwoffii.</title>
        <authorList>
            <person name="Nemec A."/>
        </authorList>
    </citation>
    <scope>NUCLEOTIDE SEQUENCE [LARGE SCALE GENOMIC DNA]</scope>
    <source>
        <strain evidence="21 22">ANC 5347</strain>
    </source>
</reference>
<reference evidence="21 22" key="1">
    <citation type="submission" date="2017-11" db="EMBL/GenBank/DDBJ databases">
        <authorList>
            <person name="Han C.G."/>
        </authorList>
    </citation>
    <scope>NUCLEOTIDE SEQUENCE [LARGE SCALE GENOMIC DNA]</scope>
    <source>
        <strain evidence="21 22">ANC 5347</strain>
    </source>
</reference>
<dbReference type="InterPro" id="IPR036389">
    <property type="entry name" value="RNase_III_sf"/>
</dbReference>
<keyword evidence="9 18" id="KW-0819">tRNA processing</keyword>
<feature type="binding site" evidence="18">
    <location>
        <position position="46"/>
    </location>
    <ligand>
        <name>Mg(2+)</name>
        <dbReference type="ChEBI" id="CHEBI:18420"/>
    </ligand>
</feature>
<keyword evidence="15 18" id="KW-0460">Magnesium</keyword>
<feature type="active site" evidence="18">
    <location>
        <position position="50"/>
    </location>
</feature>
<evidence type="ECO:0000256" key="8">
    <source>
        <dbReference type="ARBA" id="ARBA00022664"/>
    </source>
</evidence>
<dbReference type="GO" id="GO:0019843">
    <property type="term" value="F:rRNA binding"/>
    <property type="evidence" value="ECO:0007669"/>
    <property type="project" value="UniProtKB-KW"/>
</dbReference>
<dbReference type="PROSITE" id="PS50137">
    <property type="entry name" value="DS_RBD"/>
    <property type="match status" value="1"/>
</dbReference>
<dbReference type="SUPFAM" id="SSF54768">
    <property type="entry name" value="dsRNA-binding domain-like"/>
    <property type="match status" value="1"/>
</dbReference>
<dbReference type="InterPro" id="IPR000999">
    <property type="entry name" value="RNase_III_dom"/>
</dbReference>
<dbReference type="GO" id="GO:0006397">
    <property type="term" value="P:mRNA processing"/>
    <property type="evidence" value="ECO:0007669"/>
    <property type="project" value="UniProtKB-UniRule"/>
</dbReference>
<comment type="catalytic activity">
    <reaction evidence="1 18">
        <text>Endonucleolytic cleavage to 5'-phosphomonoester.</text>
        <dbReference type="EC" id="3.1.26.3"/>
    </reaction>
</comment>
<evidence type="ECO:0000256" key="2">
    <source>
        <dbReference type="ARBA" id="ARBA00001946"/>
    </source>
</evidence>
<dbReference type="EMBL" id="PGOZ01000004">
    <property type="protein sequence ID" value="PJI33068.1"/>
    <property type="molecule type" value="Genomic_DNA"/>
</dbReference>
<feature type="binding site" evidence="18">
    <location>
        <position position="119"/>
    </location>
    <ligand>
        <name>Mg(2+)</name>
        <dbReference type="ChEBI" id="CHEBI:18420"/>
    </ligand>
</feature>
<evidence type="ECO:0000256" key="5">
    <source>
        <dbReference type="ARBA" id="ARBA00011738"/>
    </source>
</evidence>
<evidence type="ECO:0000256" key="7">
    <source>
        <dbReference type="ARBA" id="ARBA00022552"/>
    </source>
</evidence>
<keyword evidence="11 18" id="KW-0479">Metal-binding</keyword>
<dbReference type="GO" id="GO:0006364">
    <property type="term" value="P:rRNA processing"/>
    <property type="evidence" value="ECO:0007669"/>
    <property type="project" value="UniProtKB-UniRule"/>
</dbReference>
<dbReference type="SMART" id="SM00535">
    <property type="entry name" value="RIBOc"/>
    <property type="match status" value="1"/>
</dbReference>
<comment type="subunit">
    <text evidence="5 18">Homodimer.</text>
</comment>
<evidence type="ECO:0000256" key="1">
    <source>
        <dbReference type="ARBA" id="ARBA00000109"/>
    </source>
</evidence>
<dbReference type="GO" id="GO:0046872">
    <property type="term" value="F:metal ion binding"/>
    <property type="evidence" value="ECO:0007669"/>
    <property type="project" value="UniProtKB-KW"/>
</dbReference>
<dbReference type="EC" id="3.1.26.3" evidence="18"/>
<evidence type="ECO:0000256" key="6">
    <source>
        <dbReference type="ARBA" id="ARBA00022490"/>
    </source>
</evidence>
<evidence type="ECO:0000256" key="17">
    <source>
        <dbReference type="ARBA" id="ARBA00049596"/>
    </source>
</evidence>
<organism evidence="21 22">
    <name type="scientific">Acinetobacter pseudolwoffii</name>
    <dbReference type="NCBI Taxonomy" id="2053287"/>
    <lineage>
        <taxon>Bacteria</taxon>
        <taxon>Pseudomonadati</taxon>
        <taxon>Pseudomonadota</taxon>
        <taxon>Gammaproteobacteria</taxon>
        <taxon>Moraxellales</taxon>
        <taxon>Moraxellaceae</taxon>
        <taxon>Acinetobacter</taxon>
    </lineage>
</organism>
<dbReference type="FunFam" id="1.10.1520.10:FF:000001">
    <property type="entry name" value="Ribonuclease 3"/>
    <property type="match status" value="1"/>
</dbReference>
<comment type="cofactor">
    <cofactor evidence="2 18">
        <name>Mg(2+)</name>
        <dbReference type="ChEBI" id="CHEBI:18420"/>
    </cofactor>
</comment>
<comment type="subcellular location">
    <subcellularLocation>
        <location evidence="3 18">Cytoplasm</location>
    </subcellularLocation>
</comment>
<name>A0A2H9UMY3_9GAMM</name>
<evidence type="ECO:0000256" key="16">
    <source>
        <dbReference type="ARBA" id="ARBA00022884"/>
    </source>
</evidence>
<dbReference type="PANTHER" id="PTHR14950">
    <property type="entry name" value="DICER-RELATED"/>
    <property type="match status" value="1"/>
</dbReference>
<dbReference type="HAMAP" id="MF_00104">
    <property type="entry name" value="RNase_III"/>
    <property type="match status" value="1"/>
</dbReference>
<evidence type="ECO:0000313" key="22">
    <source>
        <dbReference type="Proteomes" id="UP000242351"/>
    </source>
</evidence>
<evidence type="ECO:0000256" key="9">
    <source>
        <dbReference type="ARBA" id="ARBA00022694"/>
    </source>
</evidence>
<feature type="active site" evidence="18">
    <location>
        <position position="122"/>
    </location>
</feature>
<comment type="caution">
    <text evidence="21">The sequence shown here is derived from an EMBL/GenBank/DDBJ whole genome shotgun (WGS) entry which is preliminary data.</text>
</comment>
<gene>
    <name evidence="18" type="primary">rnc</name>
    <name evidence="21" type="ORF">CU320_05340</name>
</gene>
<evidence type="ECO:0000256" key="10">
    <source>
        <dbReference type="ARBA" id="ARBA00022722"/>
    </source>
</evidence>
<keyword evidence="7 18" id="KW-0698">rRNA processing</keyword>
<evidence type="ECO:0000256" key="12">
    <source>
        <dbReference type="ARBA" id="ARBA00022730"/>
    </source>
</evidence>
<dbReference type="PROSITE" id="PS50142">
    <property type="entry name" value="RNASE_3_2"/>
    <property type="match status" value="1"/>
</dbReference>
<dbReference type="SMART" id="SM00358">
    <property type="entry name" value="DSRM"/>
    <property type="match status" value="1"/>
</dbReference>
<evidence type="ECO:0000256" key="14">
    <source>
        <dbReference type="ARBA" id="ARBA00022801"/>
    </source>
</evidence>
<evidence type="ECO:0000256" key="18">
    <source>
        <dbReference type="HAMAP-Rule" id="MF_00104"/>
    </source>
</evidence>
<dbReference type="AlphaFoldDB" id="A0A2H9UMY3"/>
<keyword evidence="16 18" id="KW-0694">RNA-binding</keyword>
<dbReference type="SUPFAM" id="SSF69065">
    <property type="entry name" value="RNase III domain-like"/>
    <property type="match status" value="1"/>
</dbReference>
<dbReference type="Gene3D" id="3.30.160.20">
    <property type="match status" value="1"/>
</dbReference>
<protein>
    <recommendedName>
        <fullName evidence="18">Ribonuclease 3</fullName>
        <ecNumber evidence="18">3.1.26.3</ecNumber>
    </recommendedName>
    <alternativeName>
        <fullName evidence="18">Ribonuclease III</fullName>
        <shortName evidence="18">RNase III</shortName>
    </alternativeName>
</protein>
<evidence type="ECO:0000259" key="19">
    <source>
        <dbReference type="PROSITE" id="PS50137"/>
    </source>
</evidence>
<dbReference type="RefSeq" id="WP_100357439.1">
    <property type="nucleotide sequence ID" value="NZ_PGOZ01000004.1"/>
</dbReference>
<dbReference type="NCBIfam" id="TIGR02191">
    <property type="entry name" value="RNaseIII"/>
    <property type="match status" value="1"/>
</dbReference>
<dbReference type="FunFam" id="3.30.160.20:FF:000003">
    <property type="entry name" value="Ribonuclease 3"/>
    <property type="match status" value="1"/>
</dbReference>
<evidence type="ECO:0000256" key="3">
    <source>
        <dbReference type="ARBA" id="ARBA00004496"/>
    </source>
</evidence>
<dbReference type="InterPro" id="IPR014720">
    <property type="entry name" value="dsRBD_dom"/>
</dbReference>
<dbReference type="Gene3D" id="1.10.1520.10">
    <property type="entry name" value="Ribonuclease III domain"/>
    <property type="match status" value="1"/>
</dbReference>
<keyword evidence="8 18" id="KW-0507">mRNA processing</keyword>
<dbReference type="PROSITE" id="PS00517">
    <property type="entry name" value="RNASE_3_1"/>
    <property type="match status" value="1"/>
</dbReference>
<sequence length="232" mass="26309">MIKAQSKLNDERLARRIGYQFKQAELLKLALTHRSVSHKQNYERLEFLGDSLLGMIIANYLFTAYPSENEGRLTRMRATLVRQEALGKIANDLKLSQNLILSTGELKSGGHHRESILADTVEAIIGAIYVDCADLTVLEPIVLKWYEPYLDHIEPTDQLKDPKSRLQEYLQARKKPLPVYEVIDIQGDAPNQHFKVECEIEGLPTMQGEGASRRFAEQAVAADILKLLEHKS</sequence>
<keyword evidence="6 18" id="KW-0963">Cytoplasm</keyword>
<dbReference type="Pfam" id="PF00035">
    <property type="entry name" value="dsrm"/>
    <property type="match status" value="1"/>
</dbReference>
<evidence type="ECO:0000313" key="21">
    <source>
        <dbReference type="EMBL" id="PJI33068.1"/>
    </source>
</evidence>
<dbReference type="GO" id="GO:0004525">
    <property type="term" value="F:ribonuclease III activity"/>
    <property type="evidence" value="ECO:0007669"/>
    <property type="project" value="UniProtKB-UniRule"/>
</dbReference>
<feature type="domain" description="DRBM" evidence="19">
    <location>
        <begin position="161"/>
        <end position="230"/>
    </location>
</feature>
<dbReference type="CDD" id="cd00593">
    <property type="entry name" value="RIBOc"/>
    <property type="match status" value="1"/>
</dbReference>
<evidence type="ECO:0000259" key="20">
    <source>
        <dbReference type="PROSITE" id="PS50142"/>
    </source>
</evidence>
<evidence type="ECO:0000256" key="15">
    <source>
        <dbReference type="ARBA" id="ARBA00022842"/>
    </source>
</evidence>
<feature type="domain" description="RNase III" evidence="20">
    <location>
        <begin position="10"/>
        <end position="133"/>
    </location>
</feature>
<evidence type="ECO:0000256" key="4">
    <source>
        <dbReference type="ARBA" id="ARBA00010183"/>
    </source>
</evidence>
<dbReference type="CDD" id="cd10845">
    <property type="entry name" value="DSRM_RNAse_III_family"/>
    <property type="match status" value="1"/>
</dbReference>
<dbReference type="GO" id="GO:0005737">
    <property type="term" value="C:cytoplasm"/>
    <property type="evidence" value="ECO:0007669"/>
    <property type="project" value="UniProtKB-SubCell"/>
</dbReference>
<keyword evidence="10 18" id="KW-0540">Nuclease</keyword>
<accession>A0A2H9UMY3</accession>
<dbReference type="Proteomes" id="UP000242351">
    <property type="component" value="Unassembled WGS sequence"/>
</dbReference>
<keyword evidence="12 18" id="KW-0699">rRNA-binding</keyword>
<proteinExistence type="inferred from homology"/>
<dbReference type="GO" id="GO:0042802">
    <property type="term" value="F:identical protein binding"/>
    <property type="evidence" value="ECO:0007669"/>
    <property type="project" value="UniProtKB-ARBA"/>
</dbReference>
<dbReference type="InterPro" id="IPR011907">
    <property type="entry name" value="RNase_III"/>
</dbReference>
<comment type="function">
    <text evidence="17 18">Digests double-stranded RNA. Involved in the processing of primary rRNA transcript to yield the immediate precursors to the large and small rRNAs (23S and 16S). Processes some mRNAs, and tRNAs when they are encoded in the rRNA operon. Processes pre-crRNA and tracrRNA of type II CRISPR loci if present in the organism.</text>
</comment>
<evidence type="ECO:0000256" key="13">
    <source>
        <dbReference type="ARBA" id="ARBA00022759"/>
    </source>
</evidence>
<dbReference type="PANTHER" id="PTHR14950:SF37">
    <property type="entry name" value="ENDORIBONUCLEASE DICER"/>
    <property type="match status" value="1"/>
</dbReference>
<keyword evidence="14 18" id="KW-0378">Hydrolase</keyword>
<comment type="similarity">
    <text evidence="4">Belongs to the ribonuclease III family.</text>
</comment>
<dbReference type="Pfam" id="PF14622">
    <property type="entry name" value="Ribonucleas_3_3"/>
    <property type="match status" value="1"/>
</dbReference>
<dbReference type="GO" id="GO:0008033">
    <property type="term" value="P:tRNA processing"/>
    <property type="evidence" value="ECO:0007669"/>
    <property type="project" value="UniProtKB-KW"/>
</dbReference>
<evidence type="ECO:0000256" key="11">
    <source>
        <dbReference type="ARBA" id="ARBA00022723"/>
    </source>
</evidence>
<feature type="binding site" evidence="18">
    <location>
        <position position="122"/>
    </location>
    <ligand>
        <name>Mg(2+)</name>
        <dbReference type="ChEBI" id="CHEBI:18420"/>
    </ligand>
</feature>
<keyword evidence="13 18" id="KW-0255">Endonuclease</keyword>